<dbReference type="AlphaFoldDB" id="A0A8W8MBQ3"/>
<feature type="transmembrane region" description="Helical" evidence="1">
    <location>
        <begin position="213"/>
        <end position="232"/>
    </location>
</feature>
<evidence type="ECO:0000256" key="1">
    <source>
        <dbReference type="SAM" id="Phobius"/>
    </source>
</evidence>
<dbReference type="EnsemblMetazoa" id="G32755.3">
    <property type="protein sequence ID" value="G32755.3:cds"/>
    <property type="gene ID" value="G32755"/>
</dbReference>
<evidence type="ECO:0000313" key="3">
    <source>
        <dbReference type="Proteomes" id="UP000005408"/>
    </source>
</evidence>
<dbReference type="PANTHER" id="PTHR21824:SF4">
    <property type="entry name" value="TRANSMEMBRANE PROTEIN 177"/>
    <property type="match status" value="1"/>
</dbReference>
<name>A0A8W8MBQ3_MAGGI</name>
<keyword evidence="1" id="KW-0812">Transmembrane</keyword>
<dbReference type="GO" id="GO:0016020">
    <property type="term" value="C:membrane"/>
    <property type="evidence" value="ECO:0007669"/>
    <property type="project" value="TreeGrafter"/>
</dbReference>
<protein>
    <recommendedName>
        <fullName evidence="4">Transmembrane protein 177</fullName>
    </recommendedName>
</protein>
<proteinExistence type="predicted"/>
<evidence type="ECO:0008006" key="4">
    <source>
        <dbReference type="Google" id="ProtNLM"/>
    </source>
</evidence>
<dbReference type="EnsemblMetazoa" id="G32755.2">
    <property type="protein sequence ID" value="G32755.2:cds"/>
    <property type="gene ID" value="G32755"/>
</dbReference>
<dbReference type="Proteomes" id="UP000005408">
    <property type="component" value="Unassembled WGS sequence"/>
</dbReference>
<organism evidence="2 3">
    <name type="scientific">Magallana gigas</name>
    <name type="common">Pacific oyster</name>
    <name type="synonym">Crassostrea gigas</name>
    <dbReference type="NCBI Taxonomy" id="29159"/>
    <lineage>
        <taxon>Eukaryota</taxon>
        <taxon>Metazoa</taxon>
        <taxon>Spiralia</taxon>
        <taxon>Lophotrochozoa</taxon>
        <taxon>Mollusca</taxon>
        <taxon>Bivalvia</taxon>
        <taxon>Autobranchia</taxon>
        <taxon>Pteriomorphia</taxon>
        <taxon>Ostreida</taxon>
        <taxon>Ostreoidea</taxon>
        <taxon>Ostreidae</taxon>
        <taxon>Magallana</taxon>
    </lineage>
</organism>
<dbReference type="EnsemblMetazoa" id="G32755.1">
    <property type="protein sequence ID" value="G32755.1:cds"/>
    <property type="gene ID" value="G32755"/>
</dbReference>
<dbReference type="PANTHER" id="PTHR21824">
    <property type="entry name" value="TRANSMEMBRANE PROTEIN 177"/>
    <property type="match status" value="1"/>
</dbReference>
<evidence type="ECO:0000313" key="2">
    <source>
        <dbReference type="EnsemblMetazoa" id="G32755.1:cds"/>
    </source>
</evidence>
<accession>A0A8W8MBQ3</accession>
<keyword evidence="1" id="KW-0472">Membrane</keyword>
<keyword evidence="3" id="KW-1185">Reference proteome</keyword>
<keyword evidence="1" id="KW-1133">Transmembrane helix</keyword>
<dbReference type="OrthoDB" id="110174at2759"/>
<dbReference type="OMA" id="FLCLYSM"/>
<dbReference type="InterPro" id="IPR026620">
    <property type="entry name" value="TMEM177"/>
</dbReference>
<sequence>MRTWQQLKSKRLVRVLFGPVFRKSLGLSAVGLISLHSVQTLFLNHYKDYLSHRGSGQSTPLPPHVQDAIGQVFKDLMRTKRLTEADLQKIDVIISREASEPFHKGNLHSLNGAFIGLPMSFSEVNKDSDINKNQSTGANNDSHNLTDIQHIKSGRKALHRHIPWTNSAIRYAIMRECLSVDSHDLQIRTTLQGVFLCLYSMVVQWNMTRFRQIFVFVVYSVVWSAVFGTTLLQQWNYYKIHQDRGVEEEIASLGRDYITGGLEYYNCVVQRNIMSNDGQYDKNGNPRQRFFRRYFIPLTNKIEFFENKLRDFK</sequence>
<reference evidence="2" key="1">
    <citation type="submission" date="2022-08" db="UniProtKB">
        <authorList>
            <consortium name="EnsemblMetazoa"/>
        </authorList>
    </citation>
    <scope>IDENTIFICATION</scope>
    <source>
        <strain evidence="2">05x7-T-G4-1.051#20</strain>
    </source>
</reference>